<organism evidence="1 2">
    <name type="scientific">Oryzias melastigma</name>
    <name type="common">Marine medaka</name>
    <dbReference type="NCBI Taxonomy" id="30732"/>
    <lineage>
        <taxon>Eukaryota</taxon>
        <taxon>Metazoa</taxon>
        <taxon>Chordata</taxon>
        <taxon>Craniata</taxon>
        <taxon>Vertebrata</taxon>
        <taxon>Euteleostomi</taxon>
        <taxon>Actinopterygii</taxon>
        <taxon>Neopterygii</taxon>
        <taxon>Teleostei</taxon>
        <taxon>Neoteleostei</taxon>
        <taxon>Acanthomorphata</taxon>
        <taxon>Ovalentaria</taxon>
        <taxon>Atherinomorphae</taxon>
        <taxon>Beloniformes</taxon>
        <taxon>Adrianichthyidae</taxon>
        <taxon>Oryziinae</taxon>
        <taxon>Oryzias</taxon>
    </lineage>
</organism>
<sequence length="79" mass="8226">MPYSGRARGGGAATNTAEAVRTGFVTRSWDICRKEASHSGDVSVRGGAQQQQNEATGRLRATVGQGLNCLLSGYILGEA</sequence>
<dbReference type="Proteomes" id="UP000646548">
    <property type="component" value="Unassembled WGS sequence"/>
</dbReference>
<dbReference type="EMBL" id="WKFB01000170">
    <property type="protein sequence ID" value="KAF6733056.1"/>
    <property type="molecule type" value="Genomic_DNA"/>
</dbReference>
<gene>
    <name evidence="1" type="ORF">FQA47_008000</name>
</gene>
<evidence type="ECO:0000313" key="1">
    <source>
        <dbReference type="EMBL" id="KAF6733056.1"/>
    </source>
</evidence>
<reference evidence="1" key="1">
    <citation type="journal article" name="BMC Genomics">
        <title>Long-read sequencing and de novo genome assembly of marine medaka (Oryzias melastigma).</title>
        <authorList>
            <person name="Liang P."/>
            <person name="Saqib H.S.A."/>
            <person name="Ni X."/>
            <person name="Shen Y."/>
        </authorList>
    </citation>
    <scope>NUCLEOTIDE SEQUENCE</scope>
    <source>
        <strain evidence="1">Bigg-433</strain>
    </source>
</reference>
<name>A0A834FFJ5_ORYME</name>
<comment type="caution">
    <text evidence="1">The sequence shown here is derived from an EMBL/GenBank/DDBJ whole genome shotgun (WGS) entry which is preliminary data.</text>
</comment>
<evidence type="ECO:0000313" key="2">
    <source>
        <dbReference type="Proteomes" id="UP000646548"/>
    </source>
</evidence>
<accession>A0A834FFJ5</accession>
<proteinExistence type="predicted"/>
<dbReference type="AlphaFoldDB" id="A0A834FFJ5"/>
<protein>
    <submittedName>
        <fullName evidence="1">Uncharacterized protein</fullName>
    </submittedName>
</protein>